<dbReference type="GO" id="GO:0005634">
    <property type="term" value="C:nucleus"/>
    <property type="evidence" value="ECO:0007669"/>
    <property type="project" value="UniProtKB-SubCell"/>
</dbReference>
<dbReference type="PROSITE" id="PS51294">
    <property type="entry name" value="HTH_MYB"/>
    <property type="match status" value="2"/>
</dbReference>
<dbReference type="FunFam" id="1.10.10.60:FF:000015">
    <property type="entry name" value="Transcription factor RAX3"/>
    <property type="match status" value="1"/>
</dbReference>
<feature type="domain" description="Myb-like" evidence="7">
    <location>
        <begin position="16"/>
        <end position="68"/>
    </location>
</feature>
<evidence type="ECO:0000259" key="7">
    <source>
        <dbReference type="PROSITE" id="PS50090"/>
    </source>
</evidence>
<sequence length="236" mass="27161">MKQVRRLAVETSCCSRVGLKRGPWSPEEDEVLASFMQREGEGQWRTLSMHAGLHHCCKSCRLRWMNYLRPSIKRGHITTDEEELILRLHRLLGNRHDARLSRWSLISRRIPGRTDNEIKNYWKTHLSKKLIKQGIDPRTHKPFASSSSTTPDYPAVNPNPIAKEAIVGATGEDDHFRCSDDLNFLSEWFAEVNQAGDELFSGLIFDSFSNHVDDIILMQEQTNNSCSAWFDFESSL</sequence>
<dbReference type="Pfam" id="PF00249">
    <property type="entry name" value="Myb_DNA-binding"/>
    <property type="match status" value="2"/>
</dbReference>
<evidence type="ECO:0000313" key="9">
    <source>
        <dbReference type="EMBL" id="WOL08211.1"/>
    </source>
</evidence>
<dbReference type="InterPro" id="IPR009057">
    <property type="entry name" value="Homeodomain-like_sf"/>
</dbReference>
<evidence type="ECO:0000259" key="8">
    <source>
        <dbReference type="PROSITE" id="PS51294"/>
    </source>
</evidence>
<evidence type="ECO:0000256" key="1">
    <source>
        <dbReference type="ARBA" id="ARBA00004123"/>
    </source>
</evidence>
<dbReference type="GO" id="GO:0003677">
    <property type="term" value="F:DNA binding"/>
    <property type="evidence" value="ECO:0007669"/>
    <property type="project" value="UniProtKB-KW"/>
</dbReference>
<keyword evidence="10" id="KW-1185">Reference proteome</keyword>
<accession>A0AAQ3QD33</accession>
<dbReference type="SUPFAM" id="SSF46689">
    <property type="entry name" value="Homeodomain-like"/>
    <property type="match status" value="1"/>
</dbReference>
<dbReference type="Proteomes" id="UP001327560">
    <property type="component" value="Chromosome 5"/>
</dbReference>
<name>A0AAQ3QD33_9LILI</name>
<gene>
    <name evidence="9" type="ORF">Cni_G16963</name>
</gene>
<organism evidence="9 10">
    <name type="scientific">Canna indica</name>
    <name type="common">Indian-shot</name>
    <dbReference type="NCBI Taxonomy" id="4628"/>
    <lineage>
        <taxon>Eukaryota</taxon>
        <taxon>Viridiplantae</taxon>
        <taxon>Streptophyta</taxon>
        <taxon>Embryophyta</taxon>
        <taxon>Tracheophyta</taxon>
        <taxon>Spermatophyta</taxon>
        <taxon>Magnoliopsida</taxon>
        <taxon>Liliopsida</taxon>
        <taxon>Zingiberales</taxon>
        <taxon>Cannaceae</taxon>
        <taxon>Canna</taxon>
    </lineage>
</organism>
<proteinExistence type="predicted"/>
<keyword evidence="3" id="KW-0805">Transcription regulation</keyword>
<keyword evidence="2" id="KW-0677">Repeat</keyword>
<feature type="domain" description="Myb-like" evidence="7">
    <location>
        <begin position="69"/>
        <end position="126"/>
    </location>
</feature>
<dbReference type="PANTHER" id="PTHR47994">
    <property type="entry name" value="F14D16.11-RELATED"/>
    <property type="match status" value="1"/>
</dbReference>
<evidence type="ECO:0000313" key="10">
    <source>
        <dbReference type="Proteomes" id="UP001327560"/>
    </source>
</evidence>
<evidence type="ECO:0000256" key="6">
    <source>
        <dbReference type="ARBA" id="ARBA00023242"/>
    </source>
</evidence>
<keyword evidence="6" id="KW-0539">Nucleus</keyword>
<dbReference type="Gene3D" id="1.10.10.60">
    <property type="entry name" value="Homeodomain-like"/>
    <property type="match status" value="2"/>
</dbReference>
<dbReference type="InterPro" id="IPR015495">
    <property type="entry name" value="Myb_TF_plants"/>
</dbReference>
<dbReference type="InterPro" id="IPR001005">
    <property type="entry name" value="SANT/Myb"/>
</dbReference>
<feature type="domain" description="HTH myb-type" evidence="8">
    <location>
        <begin position="69"/>
        <end position="130"/>
    </location>
</feature>
<feature type="domain" description="HTH myb-type" evidence="8">
    <location>
        <begin position="16"/>
        <end position="68"/>
    </location>
</feature>
<dbReference type="AlphaFoldDB" id="A0AAQ3QD33"/>
<evidence type="ECO:0000256" key="2">
    <source>
        <dbReference type="ARBA" id="ARBA00022737"/>
    </source>
</evidence>
<keyword evidence="5" id="KW-0804">Transcription</keyword>
<dbReference type="SMART" id="SM00717">
    <property type="entry name" value="SANT"/>
    <property type="match status" value="2"/>
</dbReference>
<keyword evidence="4" id="KW-0238">DNA-binding</keyword>
<dbReference type="EMBL" id="CP136894">
    <property type="protein sequence ID" value="WOL08211.1"/>
    <property type="molecule type" value="Genomic_DNA"/>
</dbReference>
<reference evidence="9 10" key="1">
    <citation type="submission" date="2023-10" db="EMBL/GenBank/DDBJ databases">
        <title>Chromosome-scale genome assembly provides insights into flower coloration mechanisms of Canna indica.</title>
        <authorList>
            <person name="Li C."/>
        </authorList>
    </citation>
    <scope>NUCLEOTIDE SEQUENCE [LARGE SCALE GENOMIC DNA]</scope>
    <source>
        <tissue evidence="9">Flower</tissue>
    </source>
</reference>
<evidence type="ECO:0000256" key="3">
    <source>
        <dbReference type="ARBA" id="ARBA00023015"/>
    </source>
</evidence>
<comment type="subcellular location">
    <subcellularLocation>
        <location evidence="1">Nucleus</location>
    </subcellularLocation>
</comment>
<evidence type="ECO:0000256" key="5">
    <source>
        <dbReference type="ARBA" id="ARBA00023163"/>
    </source>
</evidence>
<dbReference type="CDD" id="cd00167">
    <property type="entry name" value="SANT"/>
    <property type="match status" value="2"/>
</dbReference>
<dbReference type="PANTHER" id="PTHR47994:SF5">
    <property type="entry name" value="F14D16.11-RELATED"/>
    <property type="match status" value="1"/>
</dbReference>
<evidence type="ECO:0000256" key="4">
    <source>
        <dbReference type="ARBA" id="ARBA00023125"/>
    </source>
</evidence>
<protein>
    <submittedName>
        <fullName evidence="9">Uncharacterized protein</fullName>
    </submittedName>
</protein>
<dbReference type="PROSITE" id="PS50090">
    <property type="entry name" value="MYB_LIKE"/>
    <property type="match status" value="2"/>
</dbReference>
<dbReference type="InterPro" id="IPR017930">
    <property type="entry name" value="Myb_dom"/>
</dbReference>